<dbReference type="EMBL" id="GBRH01205118">
    <property type="protein sequence ID" value="JAD92777.1"/>
    <property type="molecule type" value="Transcribed_RNA"/>
</dbReference>
<accession>A0A0A9E9W8</accession>
<protein>
    <submittedName>
        <fullName evidence="1">Uncharacterized protein</fullName>
    </submittedName>
</protein>
<dbReference type="AlphaFoldDB" id="A0A0A9E9W8"/>
<organism evidence="1">
    <name type="scientific">Arundo donax</name>
    <name type="common">Giant reed</name>
    <name type="synonym">Donax arundinaceus</name>
    <dbReference type="NCBI Taxonomy" id="35708"/>
    <lineage>
        <taxon>Eukaryota</taxon>
        <taxon>Viridiplantae</taxon>
        <taxon>Streptophyta</taxon>
        <taxon>Embryophyta</taxon>
        <taxon>Tracheophyta</taxon>
        <taxon>Spermatophyta</taxon>
        <taxon>Magnoliopsida</taxon>
        <taxon>Liliopsida</taxon>
        <taxon>Poales</taxon>
        <taxon>Poaceae</taxon>
        <taxon>PACMAD clade</taxon>
        <taxon>Arundinoideae</taxon>
        <taxon>Arundineae</taxon>
        <taxon>Arundo</taxon>
    </lineage>
</organism>
<sequence length="39" mass="4843">MISINQHSFTHFWPSKFHWLIYALSQYYRIMQLLQCPGR</sequence>
<reference evidence="1" key="2">
    <citation type="journal article" date="2015" name="Data Brief">
        <title>Shoot transcriptome of the giant reed, Arundo donax.</title>
        <authorList>
            <person name="Barrero R.A."/>
            <person name="Guerrero F.D."/>
            <person name="Moolhuijzen P."/>
            <person name="Goolsby J.A."/>
            <person name="Tidwell J."/>
            <person name="Bellgard S.E."/>
            <person name="Bellgard M.I."/>
        </authorList>
    </citation>
    <scope>NUCLEOTIDE SEQUENCE</scope>
    <source>
        <tissue evidence="1">Shoot tissue taken approximately 20 cm above the soil surface</tissue>
    </source>
</reference>
<reference evidence="1" key="1">
    <citation type="submission" date="2014-09" db="EMBL/GenBank/DDBJ databases">
        <authorList>
            <person name="Magalhaes I.L.F."/>
            <person name="Oliveira U."/>
            <person name="Santos F.R."/>
            <person name="Vidigal T.H.D.A."/>
            <person name="Brescovit A.D."/>
            <person name="Santos A.J."/>
        </authorList>
    </citation>
    <scope>NUCLEOTIDE SEQUENCE</scope>
    <source>
        <tissue evidence="1">Shoot tissue taken approximately 20 cm above the soil surface</tissue>
    </source>
</reference>
<proteinExistence type="predicted"/>
<name>A0A0A9E9W8_ARUDO</name>
<evidence type="ECO:0000313" key="1">
    <source>
        <dbReference type="EMBL" id="JAD92777.1"/>
    </source>
</evidence>